<dbReference type="Proteomes" id="UP000058925">
    <property type="component" value="Chromosome"/>
</dbReference>
<dbReference type="KEGG" id="taa:NMY3_01628"/>
<dbReference type="PANTHER" id="PTHR10992:SF1086">
    <property type="entry name" value="AB HYDROLASE-1 DOMAIN-CONTAINING PROTEIN"/>
    <property type="match status" value="1"/>
</dbReference>
<evidence type="ECO:0000259" key="1">
    <source>
        <dbReference type="Pfam" id="PF12697"/>
    </source>
</evidence>
<dbReference type="GeneID" id="60421655"/>
<dbReference type="GO" id="GO:0080030">
    <property type="term" value="F:methyl indole-3-acetate esterase activity"/>
    <property type="evidence" value="ECO:0007669"/>
    <property type="project" value="TreeGrafter"/>
</dbReference>
<proteinExistence type="predicted"/>
<reference evidence="3" key="1">
    <citation type="submission" date="2015-10" db="EMBL/GenBank/DDBJ databases">
        <title>Niche specialization of a soil ammonia-oxidizing archaeon, Candidatus Nitrosocosmicus oleophilus.</title>
        <authorList>
            <person name="Jung M.-Y."/>
            <person name="Rhee S.-K."/>
        </authorList>
    </citation>
    <scope>NUCLEOTIDE SEQUENCE [LARGE SCALE GENOMIC DNA]</scope>
    <source>
        <strain evidence="3">MY3</strain>
    </source>
</reference>
<keyword evidence="2" id="KW-0378">Hydrolase</keyword>
<sequence>MVTSKPQNIVFVHGSCHGGWCWKKILPYFDSNEFNIYSPTLTGLGERSHLANETTDLYTHIEDILQVFKYEDLFDVILVGHSYAGMVISGVAEMIPDKIKLLIYLDAYIPQDGKTAFDLVPGLLDLYKGRIMQDQDKPWLVRSYTPVEFGLSDKKDIEWVEPKLVPMPWHTHTQPLVVHNKQTMKIPKAFITSAEFGEGMFQRQNEEEKCKWDCYELKRGHDVMITAPEELSRIILNIVSKEK</sequence>
<dbReference type="InterPro" id="IPR000073">
    <property type="entry name" value="AB_hydrolase_1"/>
</dbReference>
<dbReference type="InterPro" id="IPR029058">
    <property type="entry name" value="AB_hydrolase_fold"/>
</dbReference>
<dbReference type="SUPFAM" id="SSF53474">
    <property type="entry name" value="alpha/beta-Hydrolases"/>
    <property type="match status" value="1"/>
</dbReference>
<protein>
    <submittedName>
        <fullName evidence="2">Pyrethroid hydrolase</fullName>
        <ecNumber evidence="2">3.1.1.88</ecNumber>
    </submittedName>
</protein>
<dbReference type="InterPro" id="IPR045889">
    <property type="entry name" value="MES/HNL"/>
</dbReference>
<dbReference type="OrthoDB" id="8468at2157"/>
<organism evidence="2 3">
    <name type="scientific">Candidatus Nitrosocosmicus oleophilus</name>
    <dbReference type="NCBI Taxonomy" id="1353260"/>
    <lineage>
        <taxon>Archaea</taxon>
        <taxon>Nitrososphaerota</taxon>
        <taxon>Nitrososphaeria</taxon>
        <taxon>Nitrososphaerales</taxon>
        <taxon>Nitrososphaeraceae</taxon>
        <taxon>Candidatus Nitrosocosmicus</taxon>
    </lineage>
</organism>
<dbReference type="PANTHER" id="PTHR10992">
    <property type="entry name" value="METHYLESTERASE FAMILY MEMBER"/>
    <property type="match status" value="1"/>
</dbReference>
<dbReference type="EMBL" id="CP012850">
    <property type="protein sequence ID" value="ALI35831.1"/>
    <property type="molecule type" value="Genomic_DNA"/>
</dbReference>
<feature type="domain" description="AB hydrolase-1" evidence="1">
    <location>
        <begin position="9"/>
        <end position="231"/>
    </location>
</feature>
<keyword evidence="3" id="KW-1185">Reference proteome</keyword>
<dbReference type="GO" id="GO:0102209">
    <property type="term" value="F:trans-permethrin hydrolase activity"/>
    <property type="evidence" value="ECO:0007669"/>
    <property type="project" value="UniProtKB-EC"/>
</dbReference>
<dbReference type="Pfam" id="PF12697">
    <property type="entry name" value="Abhydrolase_6"/>
    <property type="match status" value="1"/>
</dbReference>
<dbReference type="GO" id="GO:0080032">
    <property type="term" value="F:methyl jasmonate esterase activity"/>
    <property type="evidence" value="ECO:0007669"/>
    <property type="project" value="TreeGrafter"/>
</dbReference>
<evidence type="ECO:0000313" key="3">
    <source>
        <dbReference type="Proteomes" id="UP000058925"/>
    </source>
</evidence>
<accession>A0A654LZY4</accession>
<name>A0A654LZY4_9ARCH</name>
<dbReference type="RefSeq" id="WP_196818217.1">
    <property type="nucleotide sequence ID" value="NZ_CP012850.1"/>
</dbReference>
<evidence type="ECO:0000313" key="2">
    <source>
        <dbReference type="EMBL" id="ALI35831.1"/>
    </source>
</evidence>
<dbReference type="AlphaFoldDB" id="A0A654LZY4"/>
<dbReference type="Gene3D" id="3.40.50.1820">
    <property type="entry name" value="alpha/beta hydrolase"/>
    <property type="match status" value="1"/>
</dbReference>
<gene>
    <name evidence="2" type="primary">pytH</name>
    <name evidence="2" type="ORF">NMY3_01628</name>
</gene>
<dbReference type="EC" id="3.1.1.88" evidence="2"/>